<protein>
    <submittedName>
        <fullName evidence="2">TadC protein</fullName>
    </submittedName>
</protein>
<dbReference type="EMBL" id="CP129675">
    <property type="protein sequence ID" value="XDS46180.1"/>
    <property type="molecule type" value="Genomic_DNA"/>
</dbReference>
<evidence type="ECO:0000313" key="4">
    <source>
        <dbReference type="EMBL" id="XDS50263.1"/>
    </source>
</evidence>
<dbReference type="PANTHER" id="PTHR35007:SF2">
    <property type="entry name" value="PILUS ASSEMBLE PROTEIN"/>
    <property type="match status" value="1"/>
</dbReference>
<feature type="transmembrane region" description="Helical" evidence="1">
    <location>
        <begin position="176"/>
        <end position="205"/>
    </location>
</feature>
<dbReference type="PANTHER" id="PTHR35007">
    <property type="entry name" value="INTEGRAL MEMBRANE PROTEIN-RELATED"/>
    <property type="match status" value="1"/>
</dbReference>
<proteinExistence type="predicted"/>
<dbReference type="KEGG" id="bfk:QN062_07655"/>
<accession>A0AB39UB42</accession>
<keyword evidence="1" id="KW-0812">Transmembrane</keyword>
<dbReference type="RefSeq" id="WP_369341236.1">
    <property type="nucleotide sequence ID" value="NZ_CP129675.1"/>
</dbReference>
<organism evidence="2">
    <name type="scientific">Bifidobacterium fermentum</name>
    <dbReference type="NCBI Taxonomy" id="3059035"/>
    <lineage>
        <taxon>Bacteria</taxon>
        <taxon>Bacillati</taxon>
        <taxon>Actinomycetota</taxon>
        <taxon>Actinomycetes</taxon>
        <taxon>Bifidobacteriales</taxon>
        <taxon>Bifidobacteriaceae</taxon>
        <taxon>Bifidobacterium</taxon>
    </lineage>
</organism>
<evidence type="ECO:0000313" key="3">
    <source>
        <dbReference type="EMBL" id="XDS49039.1"/>
    </source>
</evidence>
<gene>
    <name evidence="4" type="ORF">QN062_07655</name>
    <name evidence="3" type="ORF">QN216_01850</name>
    <name evidence="2" type="ORF">QN217_08600</name>
</gene>
<sequence>MSALLAAVMACCLAWVCLRGSRHAQYRPKRIELHVSLPFILEMVTVCVRLGASIPRALEMVGTALEGEFGEGLCAVSQELQAGTAWHEAWMLTGHAPCMDGTADQQSGRDGRYAFYAFRDSGALGYRGFTAHYARLAEALEPSWRHGVSPVLRIEAVIEQLDRDYRRDIEEAGSRLAVRVLLPVGLCFLPSFIMVGVIPCLAAFASDMF</sequence>
<keyword evidence="1" id="KW-0472">Membrane</keyword>
<name>A0AB39UB42_9BIFI</name>
<dbReference type="EMBL" id="CP129682">
    <property type="protein sequence ID" value="XDS49039.1"/>
    <property type="molecule type" value="Genomic_DNA"/>
</dbReference>
<dbReference type="EMBL" id="CP129683">
    <property type="protein sequence ID" value="XDS50263.1"/>
    <property type="molecule type" value="Genomic_DNA"/>
</dbReference>
<dbReference type="AlphaFoldDB" id="A0AB39UB42"/>
<keyword evidence="1" id="KW-1133">Transmembrane helix</keyword>
<reference evidence="2" key="1">
    <citation type="submission" date="2023-07" db="EMBL/GenBank/DDBJ databases">
        <title>Bifidobacterium aquikefiriaerophilum sp. nov. and Bifidobacterium eccum sp. nov., isolated from water kefir.</title>
        <authorList>
            <person name="Breselge S."/>
            <person name="Bellassi P."/>
            <person name="Barcenilla C."/>
            <person name="Alvarez-Ordonez A."/>
            <person name="Morelli L."/>
            <person name="Cotter P.D."/>
        </authorList>
    </citation>
    <scope>NUCLEOTIDE SEQUENCE</scope>
    <source>
        <strain evidence="4">WK012_4_13</strain>
        <strain evidence="3">WK013_4_14</strain>
        <strain evidence="2">WK048_4_13</strain>
    </source>
</reference>
<evidence type="ECO:0000313" key="2">
    <source>
        <dbReference type="EMBL" id="XDS46180.1"/>
    </source>
</evidence>
<evidence type="ECO:0000256" key="1">
    <source>
        <dbReference type="SAM" id="Phobius"/>
    </source>
</evidence>